<comment type="caution">
    <text evidence="2">The sequence shown here is derived from an EMBL/GenBank/DDBJ whole genome shotgun (WGS) entry which is preliminary data.</text>
</comment>
<reference evidence="2 3" key="1">
    <citation type="submission" date="2018-08" db="EMBL/GenBank/DDBJ databases">
        <title>Genome and evolution of the arbuscular mycorrhizal fungus Diversispora epigaea (formerly Glomus versiforme) and its bacterial endosymbionts.</title>
        <authorList>
            <person name="Sun X."/>
            <person name="Fei Z."/>
            <person name="Harrison M."/>
        </authorList>
    </citation>
    <scope>NUCLEOTIDE SEQUENCE [LARGE SCALE GENOMIC DNA]</scope>
    <source>
        <strain evidence="2 3">IT104</strain>
    </source>
</reference>
<accession>A0A397IWM1</accession>
<dbReference type="AlphaFoldDB" id="A0A397IWM1"/>
<sequence length="408" mass="47351">MIEINKQGITDIPGEKEVKLISDLHLHYVWKYLVKLISSTGYSPKYNNQIKYVITILKIPKEQLDLTIVFSTLQQKYWELKPPFNSHLEGLVKILRKNLNRHSSIQYKEFIINEIVKQYQAGKCINNVFNKSSIFNKSKNYQNKGKHTVNDSVKSQIEDYILKLKDIKFSKLSLSKSIQSFLSSGKPFFKSFRSFNKPEHQIVFESSLNETINKYIQTTGSSSCPKNICDILKSQVIICFGWILFSNERSLVFLDTIAFSRLETHEDITTSVLDELFNMSDCACTLCTLYKEKLSKHAYQLIEEVKQLSSELNSLISQIIHKDISLNESKIKIKDFQSKIKILEMKLTLTQNESKPYKKDLPNNIHDYSLSALREAVPSNYAEKYKSHHRISNVILEVKQLEKELNNI</sequence>
<dbReference type="OrthoDB" id="2416294at2759"/>
<protein>
    <submittedName>
        <fullName evidence="2">Uncharacterized protein</fullName>
    </submittedName>
</protein>
<proteinExistence type="predicted"/>
<evidence type="ECO:0000313" key="2">
    <source>
        <dbReference type="EMBL" id="RHZ78166.1"/>
    </source>
</evidence>
<organism evidence="2 3">
    <name type="scientific">Diversispora epigaea</name>
    <dbReference type="NCBI Taxonomy" id="1348612"/>
    <lineage>
        <taxon>Eukaryota</taxon>
        <taxon>Fungi</taxon>
        <taxon>Fungi incertae sedis</taxon>
        <taxon>Mucoromycota</taxon>
        <taxon>Glomeromycotina</taxon>
        <taxon>Glomeromycetes</taxon>
        <taxon>Diversisporales</taxon>
        <taxon>Diversisporaceae</taxon>
        <taxon>Diversispora</taxon>
    </lineage>
</organism>
<dbReference type="Proteomes" id="UP000266861">
    <property type="component" value="Unassembled WGS sequence"/>
</dbReference>
<evidence type="ECO:0000256" key="1">
    <source>
        <dbReference type="SAM" id="Coils"/>
    </source>
</evidence>
<keyword evidence="3" id="KW-1185">Reference proteome</keyword>
<gene>
    <name evidence="2" type="ORF">Glove_167g111</name>
</gene>
<feature type="coiled-coil region" evidence="1">
    <location>
        <begin position="291"/>
        <end position="353"/>
    </location>
</feature>
<keyword evidence="1" id="KW-0175">Coiled coil</keyword>
<dbReference type="EMBL" id="PQFF01000157">
    <property type="protein sequence ID" value="RHZ78166.1"/>
    <property type="molecule type" value="Genomic_DNA"/>
</dbReference>
<name>A0A397IWM1_9GLOM</name>
<evidence type="ECO:0000313" key="3">
    <source>
        <dbReference type="Proteomes" id="UP000266861"/>
    </source>
</evidence>